<keyword evidence="2" id="KW-0547">Nucleotide-binding</keyword>
<evidence type="ECO:0000256" key="1">
    <source>
        <dbReference type="ARBA" id="ARBA00008791"/>
    </source>
</evidence>
<dbReference type="PRINTS" id="PR01438">
    <property type="entry name" value="UNVRSLSTRESS"/>
</dbReference>
<dbReference type="Proteomes" id="UP001501588">
    <property type="component" value="Unassembled WGS sequence"/>
</dbReference>
<dbReference type="InterPro" id="IPR006015">
    <property type="entry name" value="Universal_stress_UspA"/>
</dbReference>
<keyword evidence="3" id="KW-0067">ATP-binding</keyword>
<gene>
    <name evidence="5" type="ORF">GCM10009416_38160</name>
</gene>
<feature type="domain" description="UspA" evidence="4">
    <location>
        <begin position="140"/>
        <end position="284"/>
    </location>
</feature>
<dbReference type="PANTHER" id="PTHR46268">
    <property type="entry name" value="STRESS RESPONSE PROTEIN NHAX"/>
    <property type="match status" value="1"/>
</dbReference>
<feature type="domain" description="UspA" evidence="4">
    <location>
        <begin position="1"/>
        <end position="132"/>
    </location>
</feature>
<dbReference type="InterPro" id="IPR006016">
    <property type="entry name" value="UspA"/>
</dbReference>
<dbReference type="PANTHER" id="PTHR46268:SF27">
    <property type="entry name" value="UNIVERSAL STRESS PROTEIN RV2623"/>
    <property type="match status" value="1"/>
</dbReference>
<comment type="caution">
    <text evidence="5">The sequence shown here is derived from an EMBL/GenBank/DDBJ whole genome shotgun (WGS) entry which is preliminary data.</text>
</comment>
<dbReference type="EMBL" id="BAAAFZ010000061">
    <property type="protein sequence ID" value="GAA0596196.1"/>
    <property type="molecule type" value="Genomic_DNA"/>
</dbReference>
<keyword evidence="6" id="KW-1185">Reference proteome</keyword>
<dbReference type="CDD" id="cd00293">
    <property type="entry name" value="USP-like"/>
    <property type="match status" value="2"/>
</dbReference>
<proteinExistence type="inferred from homology"/>
<evidence type="ECO:0000259" key="4">
    <source>
        <dbReference type="Pfam" id="PF00582"/>
    </source>
</evidence>
<comment type="similarity">
    <text evidence="1">Belongs to the universal stress protein A family.</text>
</comment>
<reference evidence="5 6" key="1">
    <citation type="journal article" date="2019" name="Int. J. Syst. Evol. Microbiol.">
        <title>The Global Catalogue of Microorganisms (GCM) 10K type strain sequencing project: providing services to taxonomists for standard genome sequencing and annotation.</title>
        <authorList>
            <consortium name="The Broad Institute Genomics Platform"/>
            <consortium name="The Broad Institute Genome Sequencing Center for Infectious Disease"/>
            <person name="Wu L."/>
            <person name="Ma J."/>
        </authorList>
    </citation>
    <scope>NUCLEOTIDE SEQUENCE [LARGE SCALE GENOMIC DNA]</scope>
    <source>
        <strain evidence="5 6">JCM 9933</strain>
    </source>
</reference>
<evidence type="ECO:0000256" key="2">
    <source>
        <dbReference type="ARBA" id="ARBA00022741"/>
    </source>
</evidence>
<sequence length="303" mass="32131">MRRLLAATDLSPRSDRAVRRAADLAGPLGAELLLLYVVDDDQPASLMDAERREALLLLRGRAAELAKSAWDPAPRVLVETGDPFDGVIRAAEAQAAHLVVLGAHRRSLLQDMFVGTTAERVMRHGGRPVLMVNRPPTGPYRRILAAVDLDEGSAHALRTAAALGVLDGADLTVLHGFQAPEKGLMVRADLSRQAVADHLSARTREAEAELARFLAGIGLDIPSQPRMVAEEGRPATVIKQAVGRLRPDLVLMGKGRHGILRRVLLGSVAAEAVPELECDVLVVPPSASRDGAAAAAGHTSAPP</sequence>
<organism evidence="5 6">
    <name type="scientific">Craurococcus roseus</name>
    <dbReference type="NCBI Taxonomy" id="77585"/>
    <lineage>
        <taxon>Bacteria</taxon>
        <taxon>Pseudomonadati</taxon>
        <taxon>Pseudomonadota</taxon>
        <taxon>Alphaproteobacteria</taxon>
        <taxon>Acetobacterales</taxon>
        <taxon>Acetobacteraceae</taxon>
        <taxon>Craurococcus</taxon>
    </lineage>
</organism>
<evidence type="ECO:0000313" key="6">
    <source>
        <dbReference type="Proteomes" id="UP001501588"/>
    </source>
</evidence>
<dbReference type="InterPro" id="IPR014729">
    <property type="entry name" value="Rossmann-like_a/b/a_fold"/>
</dbReference>
<evidence type="ECO:0000256" key="3">
    <source>
        <dbReference type="ARBA" id="ARBA00022840"/>
    </source>
</evidence>
<dbReference type="RefSeq" id="WP_343896989.1">
    <property type="nucleotide sequence ID" value="NZ_BAAAFZ010000061.1"/>
</dbReference>
<protein>
    <submittedName>
        <fullName evidence="5">Universal stress protein</fullName>
    </submittedName>
</protein>
<accession>A0ABN1FRJ4</accession>
<dbReference type="Pfam" id="PF00582">
    <property type="entry name" value="Usp"/>
    <property type="match status" value="2"/>
</dbReference>
<dbReference type="Gene3D" id="3.40.50.620">
    <property type="entry name" value="HUPs"/>
    <property type="match status" value="2"/>
</dbReference>
<evidence type="ECO:0000313" key="5">
    <source>
        <dbReference type="EMBL" id="GAA0596196.1"/>
    </source>
</evidence>
<dbReference type="SUPFAM" id="SSF52402">
    <property type="entry name" value="Adenine nucleotide alpha hydrolases-like"/>
    <property type="match status" value="2"/>
</dbReference>
<name>A0ABN1FRJ4_9PROT</name>